<protein>
    <recommendedName>
        <fullName evidence="2">histidine kinase</fullName>
        <ecNumber evidence="2">2.7.13.3</ecNumber>
    </recommendedName>
</protein>
<dbReference type="InterPro" id="IPR007487">
    <property type="entry name" value="ABC_transpt-TYRBP-like"/>
</dbReference>
<evidence type="ECO:0000256" key="8">
    <source>
        <dbReference type="ARBA" id="ARBA00023012"/>
    </source>
</evidence>
<evidence type="ECO:0000256" key="3">
    <source>
        <dbReference type="ARBA" id="ARBA00022553"/>
    </source>
</evidence>
<keyword evidence="4" id="KW-0808">Transferase</keyword>
<organism evidence="11 12">
    <name type="scientific">Halobacteriovorax marinus</name>
    <dbReference type="NCBI Taxonomy" id="97084"/>
    <lineage>
        <taxon>Bacteria</taxon>
        <taxon>Pseudomonadati</taxon>
        <taxon>Bdellovibrionota</taxon>
        <taxon>Bacteriovoracia</taxon>
        <taxon>Bacteriovoracales</taxon>
        <taxon>Halobacteriovoraceae</taxon>
        <taxon>Halobacteriovorax</taxon>
    </lineage>
</organism>
<dbReference type="Proteomes" id="UP000196531">
    <property type="component" value="Unassembled WGS sequence"/>
</dbReference>
<dbReference type="Gene3D" id="1.10.287.130">
    <property type="match status" value="1"/>
</dbReference>
<evidence type="ECO:0000256" key="1">
    <source>
        <dbReference type="ARBA" id="ARBA00000085"/>
    </source>
</evidence>
<name>A0A1Y5FCH3_9BACT</name>
<evidence type="ECO:0000313" key="11">
    <source>
        <dbReference type="EMBL" id="OUR96639.1"/>
    </source>
</evidence>
<dbReference type="CDD" id="cd00082">
    <property type="entry name" value="HisKA"/>
    <property type="match status" value="1"/>
</dbReference>
<dbReference type="InterPro" id="IPR036097">
    <property type="entry name" value="HisK_dim/P_sf"/>
</dbReference>
<dbReference type="InterPro" id="IPR005467">
    <property type="entry name" value="His_kinase_dom"/>
</dbReference>
<dbReference type="PRINTS" id="PR00344">
    <property type="entry name" value="BCTRLSENSOR"/>
</dbReference>
<dbReference type="PANTHER" id="PTHR43065">
    <property type="entry name" value="SENSOR HISTIDINE KINASE"/>
    <property type="match status" value="1"/>
</dbReference>
<dbReference type="GO" id="GO:0000155">
    <property type="term" value="F:phosphorelay sensor kinase activity"/>
    <property type="evidence" value="ECO:0007669"/>
    <property type="project" value="InterPro"/>
</dbReference>
<evidence type="ECO:0000256" key="6">
    <source>
        <dbReference type="ARBA" id="ARBA00022777"/>
    </source>
</evidence>
<dbReference type="AlphaFoldDB" id="A0A1Y5FCH3"/>
<feature type="domain" description="Histidine kinase" evidence="10">
    <location>
        <begin position="421"/>
        <end position="630"/>
    </location>
</feature>
<dbReference type="PANTHER" id="PTHR43065:SF10">
    <property type="entry name" value="PEROXIDE STRESS-ACTIVATED HISTIDINE KINASE MAK3"/>
    <property type="match status" value="1"/>
</dbReference>
<evidence type="ECO:0000256" key="4">
    <source>
        <dbReference type="ARBA" id="ARBA00022679"/>
    </source>
</evidence>
<accession>A0A1Y5FCH3</accession>
<keyword evidence="9" id="KW-1133">Transmembrane helix</keyword>
<dbReference type="SMART" id="SM00387">
    <property type="entry name" value="HATPase_c"/>
    <property type="match status" value="1"/>
</dbReference>
<comment type="caution">
    <text evidence="11">The sequence shown here is derived from an EMBL/GenBank/DDBJ whole genome shotgun (WGS) entry which is preliminary data.</text>
</comment>
<keyword evidence="6" id="KW-0418">Kinase</keyword>
<dbReference type="Gene3D" id="3.30.565.10">
    <property type="entry name" value="Histidine kinase-like ATPase, C-terminal domain"/>
    <property type="match status" value="1"/>
</dbReference>
<gene>
    <name evidence="11" type="ORF">A9Q84_09855</name>
</gene>
<dbReference type="SUPFAM" id="SSF55874">
    <property type="entry name" value="ATPase domain of HSP90 chaperone/DNA topoisomerase II/histidine kinase"/>
    <property type="match status" value="1"/>
</dbReference>
<dbReference type="Pfam" id="PF02518">
    <property type="entry name" value="HATPase_c"/>
    <property type="match status" value="1"/>
</dbReference>
<dbReference type="InterPro" id="IPR003594">
    <property type="entry name" value="HATPase_dom"/>
</dbReference>
<proteinExistence type="predicted"/>
<keyword evidence="8" id="KW-0902">Two-component regulatory system</keyword>
<dbReference type="InterPro" id="IPR036890">
    <property type="entry name" value="HATPase_C_sf"/>
</dbReference>
<dbReference type="InterPro" id="IPR003661">
    <property type="entry name" value="HisK_dim/P_dom"/>
</dbReference>
<dbReference type="InterPro" id="IPR004358">
    <property type="entry name" value="Sig_transdc_His_kin-like_C"/>
</dbReference>
<feature type="transmembrane region" description="Helical" evidence="9">
    <location>
        <begin position="349"/>
        <end position="371"/>
    </location>
</feature>
<evidence type="ECO:0000259" key="10">
    <source>
        <dbReference type="PROSITE" id="PS50109"/>
    </source>
</evidence>
<dbReference type="EMBL" id="MAAO01000006">
    <property type="protein sequence ID" value="OUR96639.1"/>
    <property type="molecule type" value="Genomic_DNA"/>
</dbReference>
<evidence type="ECO:0000256" key="5">
    <source>
        <dbReference type="ARBA" id="ARBA00022741"/>
    </source>
</evidence>
<evidence type="ECO:0000256" key="9">
    <source>
        <dbReference type="SAM" id="Phobius"/>
    </source>
</evidence>
<keyword evidence="9" id="KW-0472">Membrane</keyword>
<dbReference type="Pfam" id="PF00512">
    <property type="entry name" value="HisKA"/>
    <property type="match status" value="1"/>
</dbReference>
<dbReference type="EC" id="2.7.13.3" evidence="2"/>
<dbReference type="Pfam" id="PF04392">
    <property type="entry name" value="ABC_sub_bind"/>
    <property type="match status" value="1"/>
</dbReference>
<dbReference type="Gene3D" id="3.40.50.2300">
    <property type="match status" value="2"/>
</dbReference>
<keyword evidence="9" id="KW-0812">Transmembrane</keyword>
<dbReference type="GO" id="GO:0005524">
    <property type="term" value="F:ATP binding"/>
    <property type="evidence" value="ECO:0007669"/>
    <property type="project" value="UniProtKB-KW"/>
</dbReference>
<comment type="catalytic activity">
    <reaction evidence="1">
        <text>ATP + protein L-histidine = ADP + protein N-phospho-L-histidine.</text>
        <dbReference type="EC" id="2.7.13.3"/>
    </reaction>
</comment>
<keyword evidence="5" id="KW-0547">Nucleotide-binding</keyword>
<evidence type="ECO:0000256" key="7">
    <source>
        <dbReference type="ARBA" id="ARBA00022840"/>
    </source>
</evidence>
<keyword evidence="3" id="KW-0597">Phosphoprotein</keyword>
<evidence type="ECO:0000256" key="2">
    <source>
        <dbReference type="ARBA" id="ARBA00012438"/>
    </source>
</evidence>
<dbReference type="SUPFAM" id="SSF47384">
    <property type="entry name" value="Homodimeric domain of signal transducing histidine kinase"/>
    <property type="match status" value="1"/>
</dbReference>
<reference evidence="12" key="1">
    <citation type="journal article" date="2017" name="Proc. Natl. Acad. Sci. U.S.A.">
        <title>Simulation of Deepwater Horizon oil plume reveals substrate specialization within a complex community of hydrocarbon-degraders.</title>
        <authorList>
            <person name="Hu P."/>
            <person name="Dubinsky E.A."/>
            <person name="Probst A.J."/>
            <person name="Wang J."/>
            <person name="Sieber C.M.K."/>
            <person name="Tom L.M."/>
            <person name="Gardinali P."/>
            <person name="Banfield J.F."/>
            <person name="Atlas R.M."/>
            <person name="Andersen G.L."/>
        </authorList>
    </citation>
    <scope>NUCLEOTIDE SEQUENCE [LARGE SCALE GENOMIC DNA]</scope>
</reference>
<evidence type="ECO:0000313" key="12">
    <source>
        <dbReference type="Proteomes" id="UP000196531"/>
    </source>
</evidence>
<dbReference type="PROSITE" id="PS50109">
    <property type="entry name" value="HIS_KIN"/>
    <property type="match status" value="1"/>
</dbReference>
<sequence>MRLLLLLITFLFTFVPNSWGSSILKDGEIVVVIHSYSKGSVWTDSIESGVRSTLLNKLEVYQISSEYMDSKRYVENSYLESLQKTYIEKFKGKSIKAIITSDDNAFLFAIKLRAQLKLNIPIIFSGVNGYANYKDTILKSETNITGVVEALPMKENLDLIAKVHPETRKVYFINTIHSPSGKYVKKMFKKVVENNSFPFEVVYLENLKMSEIYKKAESFEENSIALFGAYSRDSKGDYFHFTENMQNLSKFSSQPVYSLFEFFLNSGTVGGVLISGHDHGEIAASKTLDLLRGHNINSVPIEENPPFTTYYDFSVLKKFNMTAEDLPEGVQIINKPFGVDDFYKKFTRLFWTTISAVIFLILAMTLMTIILRNKISFERKIIDLNKTLEVRVENRTQQLIEQQEKLVTTAKLASVGEMASSIAHEINNPLAIIKLLNKKVLKTLGDHKERPSLVKMDETVDRIAKIITSLKAISRKDDANFEFLSLEEVTNEAIHLSESRFKLAGIQISHNLSDTQTFIRGNKVQIALVVLNLLNNAYDAIVDLDEKWVRLEIESEGDQVKLMIRDSGQILDQDLFDKIMDPFFTTKKVGKGTGLGLSISNNIMAHHHGDISIDRSSNKTTFVLSFPDSTVSTH</sequence>
<dbReference type="SMART" id="SM00388">
    <property type="entry name" value="HisKA"/>
    <property type="match status" value="1"/>
</dbReference>
<keyword evidence="7" id="KW-0067">ATP-binding</keyword>